<feature type="compositionally biased region" description="Low complexity" evidence="7">
    <location>
        <begin position="10"/>
        <end position="22"/>
    </location>
</feature>
<feature type="transmembrane region" description="Helical" evidence="8">
    <location>
        <begin position="117"/>
        <end position="143"/>
    </location>
</feature>
<feature type="region of interest" description="Disordered" evidence="7">
    <location>
        <begin position="226"/>
        <end position="278"/>
    </location>
</feature>
<keyword evidence="6 8" id="KW-0472">Membrane</keyword>
<feature type="region of interest" description="Disordered" evidence="7">
    <location>
        <begin position="1"/>
        <end position="34"/>
    </location>
</feature>
<organism evidence="10 11">
    <name type="scientific">Streptomyces pactum</name>
    <dbReference type="NCBI Taxonomy" id="68249"/>
    <lineage>
        <taxon>Bacteria</taxon>
        <taxon>Bacillati</taxon>
        <taxon>Actinomycetota</taxon>
        <taxon>Actinomycetes</taxon>
        <taxon>Kitasatosporales</taxon>
        <taxon>Streptomycetaceae</taxon>
        <taxon>Streptomyces</taxon>
    </lineage>
</organism>
<dbReference type="Pfam" id="PF05977">
    <property type="entry name" value="MFS_3"/>
    <property type="match status" value="1"/>
</dbReference>
<keyword evidence="5 8" id="KW-1133">Transmembrane helix</keyword>
<dbReference type="PANTHER" id="PTHR23513">
    <property type="entry name" value="INTEGRAL MEMBRANE EFFLUX PROTEIN-RELATED"/>
    <property type="match status" value="1"/>
</dbReference>
<feature type="transmembrane region" description="Helical" evidence="8">
    <location>
        <begin position="386"/>
        <end position="408"/>
    </location>
</feature>
<evidence type="ECO:0000256" key="7">
    <source>
        <dbReference type="SAM" id="MobiDB-lite"/>
    </source>
</evidence>
<evidence type="ECO:0000256" key="6">
    <source>
        <dbReference type="ARBA" id="ARBA00023136"/>
    </source>
</evidence>
<dbReference type="PROSITE" id="PS50850">
    <property type="entry name" value="MFS"/>
    <property type="match status" value="1"/>
</dbReference>
<dbReference type="InterPro" id="IPR020846">
    <property type="entry name" value="MFS_dom"/>
</dbReference>
<evidence type="ECO:0000256" key="5">
    <source>
        <dbReference type="ARBA" id="ARBA00022989"/>
    </source>
</evidence>
<feature type="compositionally biased region" description="Low complexity" evidence="7">
    <location>
        <begin position="226"/>
        <end position="249"/>
    </location>
</feature>
<dbReference type="Proteomes" id="UP000807371">
    <property type="component" value="Unassembled WGS sequence"/>
</dbReference>
<evidence type="ECO:0000256" key="1">
    <source>
        <dbReference type="ARBA" id="ARBA00004651"/>
    </source>
</evidence>
<accession>A0ABS0NGG0</accession>
<evidence type="ECO:0000259" key="9">
    <source>
        <dbReference type="PROSITE" id="PS50850"/>
    </source>
</evidence>
<dbReference type="Gene3D" id="1.20.1250.20">
    <property type="entry name" value="MFS general substrate transporter like domains"/>
    <property type="match status" value="1"/>
</dbReference>
<dbReference type="EMBL" id="JACYXC010000001">
    <property type="protein sequence ID" value="MBH5334282.1"/>
    <property type="molecule type" value="Genomic_DNA"/>
</dbReference>
<gene>
    <name evidence="10" type="ORF">IHE55_05465</name>
</gene>
<evidence type="ECO:0000313" key="11">
    <source>
        <dbReference type="Proteomes" id="UP000807371"/>
    </source>
</evidence>
<keyword evidence="2" id="KW-0813">Transport</keyword>
<name>A0ABS0NGG0_9ACTN</name>
<feature type="transmembrane region" description="Helical" evidence="8">
    <location>
        <begin position="206"/>
        <end position="225"/>
    </location>
</feature>
<evidence type="ECO:0000256" key="4">
    <source>
        <dbReference type="ARBA" id="ARBA00022692"/>
    </source>
</evidence>
<proteinExistence type="predicted"/>
<dbReference type="RefSeq" id="WP_197987999.1">
    <property type="nucleotide sequence ID" value="NZ_JACYXC010000001.1"/>
</dbReference>
<evidence type="ECO:0000256" key="3">
    <source>
        <dbReference type="ARBA" id="ARBA00022475"/>
    </source>
</evidence>
<feature type="transmembrane region" description="Helical" evidence="8">
    <location>
        <begin position="180"/>
        <end position="200"/>
    </location>
</feature>
<dbReference type="InterPro" id="IPR010290">
    <property type="entry name" value="TM_effector"/>
</dbReference>
<feature type="transmembrane region" description="Helical" evidence="8">
    <location>
        <begin position="75"/>
        <end position="96"/>
    </location>
</feature>
<feature type="transmembrane region" description="Helical" evidence="8">
    <location>
        <begin position="298"/>
        <end position="320"/>
    </location>
</feature>
<dbReference type="InterPro" id="IPR036259">
    <property type="entry name" value="MFS_trans_sf"/>
</dbReference>
<dbReference type="PANTHER" id="PTHR23513:SF6">
    <property type="entry name" value="MAJOR FACILITATOR SUPERFAMILY ASSOCIATED DOMAIN-CONTAINING PROTEIN"/>
    <property type="match status" value="1"/>
</dbReference>
<evidence type="ECO:0000313" key="10">
    <source>
        <dbReference type="EMBL" id="MBH5334282.1"/>
    </source>
</evidence>
<feature type="compositionally biased region" description="Basic and acidic residues" evidence="7">
    <location>
        <begin position="269"/>
        <end position="278"/>
    </location>
</feature>
<feature type="transmembrane region" description="Helical" evidence="8">
    <location>
        <begin position="420"/>
        <end position="443"/>
    </location>
</feature>
<feature type="domain" description="Major facilitator superfamily (MFS) profile" evidence="9">
    <location>
        <begin position="295"/>
        <end position="484"/>
    </location>
</feature>
<keyword evidence="11" id="KW-1185">Reference proteome</keyword>
<dbReference type="Pfam" id="PF07690">
    <property type="entry name" value="MFS_1"/>
    <property type="match status" value="1"/>
</dbReference>
<evidence type="ECO:0000256" key="8">
    <source>
        <dbReference type="SAM" id="Phobius"/>
    </source>
</evidence>
<dbReference type="CDD" id="cd06173">
    <property type="entry name" value="MFS_MefA_like"/>
    <property type="match status" value="1"/>
</dbReference>
<feature type="transmembrane region" description="Helical" evidence="8">
    <location>
        <begin position="449"/>
        <end position="471"/>
    </location>
</feature>
<sequence length="484" mass="47704">MPQREGTAEAGPARVPVPAAGTTPGGARPEGADGPGTGAGGFRLLWSAAVVSRLGDALRNAALPLLAVQLTGSPLLISLVTAAGFLPWLLFGLLGGAVADRVDQRRAMWMTDAARGVLMAGFAVAVWQGHASIGLLLAVAFTLTTLQTVFDNAATALLPSVVGPDALGRANARLMTGQEIAGRFVATPLLPVLLGLGLAVPYAADAATYLVAAALIAALGTAAPAGDTAPPARRSTPAGAAATAAGAATPDREGAPDGGDPPGEGPAPRGEDPPGRRSLHHEAAAGIRMLWRDRVLRALGVSTLLCNIGIGALIATLVLLVTGRLGAGEAGYAAVVTGYGVGSVLGGVAAARTADRLGQARALLVCGAVQTAALVVLGTVRSLPAATVALAVFGFAGTVWNVTGVTVLQQRSPARALGRVSAAFRTLAVAGAPLGALLGGVIADGWGSGAPALFCAGLLLLGVVALIPGLNPSVAASAGKRPTT</sequence>
<protein>
    <submittedName>
        <fullName evidence="10">MFS transporter</fullName>
    </submittedName>
</protein>
<feature type="transmembrane region" description="Helical" evidence="8">
    <location>
        <begin position="332"/>
        <end position="350"/>
    </location>
</feature>
<dbReference type="InterPro" id="IPR011701">
    <property type="entry name" value="MFS"/>
</dbReference>
<feature type="transmembrane region" description="Helical" evidence="8">
    <location>
        <begin position="362"/>
        <end position="380"/>
    </location>
</feature>
<evidence type="ECO:0000256" key="2">
    <source>
        <dbReference type="ARBA" id="ARBA00022448"/>
    </source>
</evidence>
<comment type="subcellular location">
    <subcellularLocation>
        <location evidence="1">Cell membrane</location>
        <topology evidence="1">Multi-pass membrane protein</topology>
    </subcellularLocation>
</comment>
<dbReference type="SUPFAM" id="SSF103473">
    <property type="entry name" value="MFS general substrate transporter"/>
    <property type="match status" value="1"/>
</dbReference>
<keyword evidence="4 8" id="KW-0812">Transmembrane</keyword>
<reference evidence="10 11" key="1">
    <citation type="submission" date="2020-09" db="EMBL/GenBank/DDBJ databases">
        <title>Biosynthesis of the nuclear factor of activated T cells inhibitor NFAT-133 and its congeners in Streptomyces pactum.</title>
        <authorList>
            <person name="Zhou W."/>
            <person name="Posri P."/>
            <person name="Abugrain M.E."/>
            <person name="Weisberg A.J."/>
            <person name="Chang J.H."/>
            <person name="Mahmud T."/>
        </authorList>
    </citation>
    <scope>NUCLEOTIDE SEQUENCE [LARGE SCALE GENOMIC DNA]</scope>
    <source>
        <strain evidence="10 11">ATCC 27456</strain>
    </source>
</reference>
<keyword evidence="3" id="KW-1003">Cell membrane</keyword>
<comment type="caution">
    <text evidence="10">The sequence shown here is derived from an EMBL/GenBank/DDBJ whole genome shotgun (WGS) entry which is preliminary data.</text>
</comment>